<evidence type="ECO:0000313" key="4">
    <source>
        <dbReference type="Proteomes" id="UP001190926"/>
    </source>
</evidence>
<proteinExistence type="predicted"/>
<organism evidence="3 4">
    <name type="scientific">Perilla frutescens var. hirtella</name>
    <name type="common">Perilla citriodora</name>
    <name type="synonym">Perilla setoyensis</name>
    <dbReference type="NCBI Taxonomy" id="608512"/>
    <lineage>
        <taxon>Eukaryota</taxon>
        <taxon>Viridiplantae</taxon>
        <taxon>Streptophyta</taxon>
        <taxon>Embryophyta</taxon>
        <taxon>Tracheophyta</taxon>
        <taxon>Spermatophyta</taxon>
        <taxon>Magnoliopsida</taxon>
        <taxon>eudicotyledons</taxon>
        <taxon>Gunneridae</taxon>
        <taxon>Pentapetalae</taxon>
        <taxon>asterids</taxon>
        <taxon>lamiids</taxon>
        <taxon>Lamiales</taxon>
        <taxon>Lamiaceae</taxon>
        <taxon>Nepetoideae</taxon>
        <taxon>Elsholtzieae</taxon>
        <taxon>Perilla</taxon>
    </lineage>
</organism>
<dbReference type="AlphaFoldDB" id="A0AAD4IWD9"/>
<dbReference type="Proteomes" id="UP001190926">
    <property type="component" value="Unassembled WGS sequence"/>
</dbReference>
<dbReference type="EMBL" id="SDAM02001188">
    <property type="protein sequence ID" value="KAH6822812.1"/>
    <property type="molecule type" value="Genomic_DNA"/>
</dbReference>
<sequence length="127" mass="12262">MTMKMSTLFLLSLFLFLQAFSTMHARKLSSETDISEKKLAEFPADAAAENSGGRRPAGLGVSFGGGGGFDGGIDVGIGRGLGIGARFGGGAGGGIDGNLGFGSGQGAGGGGGNDGGATITSFGGGRP</sequence>
<gene>
    <name evidence="3" type="ORF">C2S53_017108</name>
</gene>
<feature type="signal peptide" evidence="2">
    <location>
        <begin position="1"/>
        <end position="25"/>
    </location>
</feature>
<feature type="region of interest" description="Disordered" evidence="1">
    <location>
        <begin position="102"/>
        <end position="127"/>
    </location>
</feature>
<evidence type="ECO:0000256" key="2">
    <source>
        <dbReference type="SAM" id="SignalP"/>
    </source>
</evidence>
<evidence type="ECO:0000313" key="3">
    <source>
        <dbReference type="EMBL" id="KAH6822812.1"/>
    </source>
</evidence>
<accession>A0AAD4IWD9</accession>
<feature type="compositionally biased region" description="Gly residues" evidence="1">
    <location>
        <begin position="102"/>
        <end position="115"/>
    </location>
</feature>
<name>A0AAD4IWD9_PERFH</name>
<protein>
    <submittedName>
        <fullName evidence="3">Uncharacterized protein</fullName>
    </submittedName>
</protein>
<comment type="caution">
    <text evidence="3">The sequence shown here is derived from an EMBL/GenBank/DDBJ whole genome shotgun (WGS) entry which is preliminary data.</text>
</comment>
<keyword evidence="4" id="KW-1185">Reference proteome</keyword>
<keyword evidence="2" id="KW-0732">Signal</keyword>
<evidence type="ECO:0000256" key="1">
    <source>
        <dbReference type="SAM" id="MobiDB-lite"/>
    </source>
</evidence>
<feature type="chain" id="PRO_5042137244" evidence="2">
    <location>
        <begin position="26"/>
        <end position="127"/>
    </location>
</feature>
<reference evidence="3 4" key="1">
    <citation type="journal article" date="2021" name="Nat. Commun.">
        <title>Incipient diploidization of the medicinal plant Perilla within 10,000 years.</title>
        <authorList>
            <person name="Zhang Y."/>
            <person name="Shen Q."/>
            <person name="Leng L."/>
            <person name="Zhang D."/>
            <person name="Chen S."/>
            <person name="Shi Y."/>
            <person name="Ning Z."/>
            <person name="Chen S."/>
        </authorList>
    </citation>
    <scope>NUCLEOTIDE SEQUENCE [LARGE SCALE GENOMIC DNA]</scope>
    <source>
        <strain evidence="4">cv. PC099</strain>
    </source>
</reference>